<reference evidence="2" key="1">
    <citation type="submission" date="2022-11" db="UniProtKB">
        <authorList>
            <consortium name="WormBaseParasite"/>
        </authorList>
    </citation>
    <scope>IDENTIFICATION</scope>
</reference>
<evidence type="ECO:0000313" key="2">
    <source>
        <dbReference type="WBParaSite" id="PS1159_v2.g9458.t2"/>
    </source>
</evidence>
<dbReference type="WBParaSite" id="PS1159_v2.g9458.t2">
    <property type="protein sequence ID" value="PS1159_v2.g9458.t2"/>
    <property type="gene ID" value="PS1159_v2.g9458"/>
</dbReference>
<protein>
    <submittedName>
        <fullName evidence="2">Sulfhydryl oxidase</fullName>
    </submittedName>
</protein>
<proteinExistence type="predicted"/>
<accession>A0AC35GWF1</accession>
<evidence type="ECO:0000313" key="1">
    <source>
        <dbReference type="Proteomes" id="UP000887580"/>
    </source>
</evidence>
<name>A0AC35GWF1_9BILA</name>
<dbReference type="Proteomes" id="UP000887580">
    <property type="component" value="Unplaced"/>
</dbReference>
<sequence>MDLSKFRSQIYISIWLFLLLRISTLVSADEKSLYAPGDNVLELDVNNFHSSVYNQPRAFFVEFYSSWCGHCINYKPKWVEFATSLKDWSNVVQVSVVNCADEKNSPLCREHEIDAFPTLKYFGPESQTKDNGHKYDGDKYSLDSMTLDVVKLVRADFQKLRPTNWPKIEGTPSTINLEQLWSSMESTKQILAQILAVIIEEDPFLNGFATIIQYHRNPFINSIVIPSSHPIAQQFGGVSLPALLVFKRDNPQSLEYSSKEAVTFTDIKRKLDEYTSNLADSNHQGPPPPPHPAAANSPLEPSPHPANGKSLADNIPIDFNQYKVQYLDIASALNYMLNQEIPRKPIIDGEKLSALKGWIHLLKKYVPGTVPIRRLFYRLDEWTQLQSSIKAEDWIEKVESLQKDLGHPLPTNSTWIACKGSQAYLRGYTCGLWTLMHALTVQAYNDEKHNSAFKPVVEVLEPLHQFIFNYLSCEICAKNFHHMTESNQLSLVTRPEDTVLWLWRAHNNVNKRLSGDASEDPKYPKRQFPPAALCPDCYINGIPMEEKILEFMVRYYSDVRTDEVVPQPGYKMTEFENGKIQKVANKHLNPKFAIHADKIDKLEEAEARLREIDGGPKRHWKNLDADSYAAAAAHTQTADRSTFYLVWIVIIVAALAFAYMKYRQNRSKFWKTLYYYNDYKVFPWSSDSATNYKSKYVA</sequence>
<organism evidence="1 2">
    <name type="scientific">Panagrolaimus sp. PS1159</name>
    <dbReference type="NCBI Taxonomy" id="55785"/>
    <lineage>
        <taxon>Eukaryota</taxon>
        <taxon>Metazoa</taxon>
        <taxon>Ecdysozoa</taxon>
        <taxon>Nematoda</taxon>
        <taxon>Chromadorea</taxon>
        <taxon>Rhabditida</taxon>
        <taxon>Tylenchina</taxon>
        <taxon>Panagrolaimomorpha</taxon>
        <taxon>Panagrolaimoidea</taxon>
        <taxon>Panagrolaimidae</taxon>
        <taxon>Panagrolaimus</taxon>
    </lineage>
</organism>